<evidence type="ECO:0000256" key="3">
    <source>
        <dbReference type="ARBA" id="ARBA00025768"/>
    </source>
</evidence>
<dbReference type="GO" id="GO:0005524">
    <property type="term" value="F:ATP binding"/>
    <property type="evidence" value="ECO:0007669"/>
    <property type="project" value="UniProtKB-KW"/>
</dbReference>
<keyword evidence="6" id="KW-1185">Reference proteome</keyword>
<dbReference type="SUPFAM" id="SSF52540">
    <property type="entry name" value="P-loop containing nucleoside triphosphate hydrolases"/>
    <property type="match status" value="1"/>
</dbReference>
<evidence type="ECO:0000256" key="2">
    <source>
        <dbReference type="ARBA" id="ARBA00022840"/>
    </source>
</evidence>
<dbReference type="WBParaSite" id="sdigi.contig309.g7313.t1">
    <property type="protein sequence ID" value="sdigi.contig309.g7313.t1"/>
    <property type="gene ID" value="sdigi.contig309.g7313"/>
</dbReference>
<accession>A0A915PWH5</accession>
<keyword evidence="2" id="KW-0067">ATP-binding</keyword>
<reference evidence="7" key="1">
    <citation type="submission" date="2022-11" db="UniProtKB">
        <authorList>
            <consortium name="WormBaseParasite"/>
        </authorList>
    </citation>
    <scope>IDENTIFICATION</scope>
</reference>
<dbReference type="Proteomes" id="UP000887581">
    <property type="component" value="Unplaced"/>
</dbReference>
<dbReference type="Pfam" id="PF08433">
    <property type="entry name" value="KTI12"/>
    <property type="match status" value="1"/>
</dbReference>
<evidence type="ECO:0000256" key="4">
    <source>
        <dbReference type="ARBA" id="ARBA00026170"/>
    </source>
</evidence>
<organism evidence="6 7">
    <name type="scientific">Setaria digitata</name>
    <dbReference type="NCBI Taxonomy" id="48799"/>
    <lineage>
        <taxon>Eukaryota</taxon>
        <taxon>Metazoa</taxon>
        <taxon>Ecdysozoa</taxon>
        <taxon>Nematoda</taxon>
        <taxon>Chromadorea</taxon>
        <taxon>Rhabditida</taxon>
        <taxon>Spirurina</taxon>
        <taxon>Spiruromorpha</taxon>
        <taxon>Filarioidea</taxon>
        <taxon>Setariidae</taxon>
        <taxon>Setaria</taxon>
    </lineage>
</organism>
<feature type="region of interest" description="Disordered" evidence="5">
    <location>
        <begin position="236"/>
        <end position="257"/>
    </location>
</feature>
<dbReference type="InterPro" id="IPR013641">
    <property type="entry name" value="KTI12/PSTK"/>
</dbReference>
<dbReference type="PANTHER" id="PTHR12435">
    <property type="match status" value="1"/>
</dbReference>
<sequence>MPLVVVCGKPSSGKSTFTECFCKFVLSKRAQLIEVISDSRNASFTRSIYKDFHKEREHRAVLKSEVQRFLSEDCLVICDSLNYIKGFRYELFCIAKLMQTTYCVVYCDTSEEVCHRLNLEKDKAERYESSDITGLVVRFEEPVTTNRWDFPLFKIEVKIQNENRERCGSSPGQRLSFLRLNDGKLPLNDIYRWLFEGKSLSANESTETSSIMPADFLHILDHITKEVVTNVIEQQQTASPGDTFNVPGCPSSDGKVE</sequence>
<evidence type="ECO:0000313" key="6">
    <source>
        <dbReference type="Proteomes" id="UP000887581"/>
    </source>
</evidence>
<evidence type="ECO:0000256" key="1">
    <source>
        <dbReference type="ARBA" id="ARBA00022741"/>
    </source>
</evidence>
<name>A0A915PWH5_9BILA</name>
<keyword evidence="1" id="KW-0547">Nucleotide-binding</keyword>
<dbReference type="AlphaFoldDB" id="A0A915PWH5"/>
<proteinExistence type="inferred from homology"/>
<protein>
    <recommendedName>
        <fullName evidence="4">Protein KTI12 homolog</fullName>
    </recommendedName>
</protein>
<dbReference type="Gene3D" id="3.40.50.300">
    <property type="entry name" value="P-loop containing nucleotide triphosphate hydrolases"/>
    <property type="match status" value="1"/>
</dbReference>
<dbReference type="InterPro" id="IPR027417">
    <property type="entry name" value="P-loop_NTPase"/>
</dbReference>
<evidence type="ECO:0000313" key="7">
    <source>
        <dbReference type="WBParaSite" id="sdigi.contig309.g7313.t1"/>
    </source>
</evidence>
<comment type="similarity">
    <text evidence="3">Belongs to the KTI12 family.</text>
</comment>
<evidence type="ECO:0000256" key="5">
    <source>
        <dbReference type="SAM" id="MobiDB-lite"/>
    </source>
</evidence>